<evidence type="ECO:0000313" key="9">
    <source>
        <dbReference type="Proteomes" id="UP000077315"/>
    </source>
</evidence>
<keyword evidence="4" id="KW-0804">Transcription</keyword>
<evidence type="ECO:0000256" key="5">
    <source>
        <dbReference type="ARBA" id="ARBA00023242"/>
    </source>
</evidence>
<dbReference type="GO" id="GO:0000981">
    <property type="term" value="F:DNA-binding transcription factor activity, RNA polymerase II-specific"/>
    <property type="evidence" value="ECO:0007669"/>
    <property type="project" value="TreeGrafter"/>
</dbReference>
<dbReference type="InterPro" id="IPR036638">
    <property type="entry name" value="HLH_DNA-bd_sf"/>
</dbReference>
<dbReference type="PANTHER" id="PTHR15741">
    <property type="entry name" value="BASIC HELIX-LOOP-HELIX ZIP TRANSCRIPTION FACTOR"/>
    <property type="match status" value="1"/>
</dbReference>
<keyword evidence="9" id="KW-1185">Reference proteome</keyword>
<dbReference type="PROSITE" id="PS50888">
    <property type="entry name" value="BHLH"/>
    <property type="match status" value="1"/>
</dbReference>
<dbReference type="SMART" id="SM00353">
    <property type="entry name" value="HLH"/>
    <property type="match status" value="1"/>
</dbReference>
<dbReference type="InParanoid" id="A0A162NLI0"/>
<dbReference type="OrthoDB" id="5778525at2759"/>
<sequence length="310" mass="34477">MNKLLLSPDYMNDYTVPYTTKLELTDQSSLVYPASSFYVSPLDGASSPCPSSVNAFYDHSMTPFAIQPGSPDSFMSGMSLSMTPPPALSSSVSSSDFASYAQEAPMMVQSSSSSTMASSSSSTTSSSSAYLNETIAKASSLPDSFFPEFLQYSKESYEQSTGGSLRKKRRQQDRLLDDEDKCDELDAPPPKQHIQMTSEDDSGDEMTLHGVSTAEMRRQIHIQSEQKRRAQIKDGFEDLRNELPSCLNKKMSKVALLHRTVQHIQHLKSTQMTILAELERLVHENEQLRTFQQGVLQKQAMESIYSVNSL</sequence>
<evidence type="ECO:0000256" key="6">
    <source>
        <dbReference type="SAM" id="MobiDB-lite"/>
    </source>
</evidence>
<keyword evidence="5" id="KW-0539">Nucleus</keyword>
<dbReference type="AlphaFoldDB" id="A0A162NLI0"/>
<keyword evidence="3 8" id="KW-0238">DNA-binding</keyword>
<dbReference type="GO" id="GO:0005634">
    <property type="term" value="C:nucleus"/>
    <property type="evidence" value="ECO:0007669"/>
    <property type="project" value="UniProtKB-SubCell"/>
</dbReference>
<dbReference type="GO" id="GO:0000978">
    <property type="term" value="F:RNA polymerase II cis-regulatory region sequence-specific DNA binding"/>
    <property type="evidence" value="ECO:0007669"/>
    <property type="project" value="TreeGrafter"/>
</dbReference>
<evidence type="ECO:0000256" key="1">
    <source>
        <dbReference type="ARBA" id="ARBA00004123"/>
    </source>
</evidence>
<dbReference type="PANTHER" id="PTHR15741:SF27">
    <property type="entry name" value="TRANSCRIPTION FACTOR AP-4"/>
    <property type="match status" value="1"/>
</dbReference>
<evidence type="ECO:0000256" key="4">
    <source>
        <dbReference type="ARBA" id="ARBA00023163"/>
    </source>
</evidence>
<dbReference type="GO" id="GO:0046983">
    <property type="term" value="F:protein dimerization activity"/>
    <property type="evidence" value="ECO:0007669"/>
    <property type="project" value="InterPro"/>
</dbReference>
<dbReference type="InterPro" id="IPR052207">
    <property type="entry name" value="Max-like/E-box_TFs"/>
</dbReference>
<protein>
    <submittedName>
        <fullName evidence="8">Helix-loop-helix DNA-binding domain-containing transcription factor</fullName>
    </submittedName>
</protein>
<evidence type="ECO:0000259" key="7">
    <source>
        <dbReference type="PROSITE" id="PS50888"/>
    </source>
</evidence>
<feature type="domain" description="BHLH" evidence="7">
    <location>
        <begin position="216"/>
        <end position="267"/>
    </location>
</feature>
<gene>
    <name evidence="8" type="ORF">PHYBLDRAFT_186366</name>
</gene>
<proteinExistence type="predicted"/>
<accession>A0A162NLI0</accession>
<dbReference type="RefSeq" id="XP_018293368.1">
    <property type="nucleotide sequence ID" value="XM_018439230.1"/>
</dbReference>
<dbReference type="Gene3D" id="4.10.280.10">
    <property type="entry name" value="Helix-loop-helix DNA-binding domain"/>
    <property type="match status" value="1"/>
</dbReference>
<dbReference type="VEuPathDB" id="FungiDB:PHYBLDRAFT_186366"/>
<evidence type="ECO:0000313" key="8">
    <source>
        <dbReference type="EMBL" id="OAD75328.1"/>
    </source>
</evidence>
<feature type="region of interest" description="Disordered" evidence="6">
    <location>
        <begin position="157"/>
        <end position="206"/>
    </location>
</feature>
<dbReference type="CDD" id="cd11405">
    <property type="entry name" value="bHLHzip_MLXIP_like"/>
    <property type="match status" value="1"/>
</dbReference>
<dbReference type="Pfam" id="PF00010">
    <property type="entry name" value="HLH"/>
    <property type="match status" value="1"/>
</dbReference>
<name>A0A162NLI0_PHYB8</name>
<dbReference type="SUPFAM" id="SSF47459">
    <property type="entry name" value="HLH, helix-loop-helix DNA-binding domain"/>
    <property type="match status" value="1"/>
</dbReference>
<dbReference type="InterPro" id="IPR011598">
    <property type="entry name" value="bHLH_dom"/>
</dbReference>
<keyword evidence="2" id="KW-0805">Transcription regulation</keyword>
<organism evidence="8 9">
    <name type="scientific">Phycomyces blakesleeanus (strain ATCC 8743b / DSM 1359 / FGSC 10004 / NBRC 33097 / NRRL 1555)</name>
    <dbReference type="NCBI Taxonomy" id="763407"/>
    <lineage>
        <taxon>Eukaryota</taxon>
        <taxon>Fungi</taxon>
        <taxon>Fungi incertae sedis</taxon>
        <taxon>Mucoromycota</taxon>
        <taxon>Mucoromycotina</taxon>
        <taxon>Mucoromycetes</taxon>
        <taxon>Mucorales</taxon>
        <taxon>Phycomycetaceae</taxon>
        <taxon>Phycomyces</taxon>
    </lineage>
</organism>
<dbReference type="GeneID" id="29000136"/>
<dbReference type="EMBL" id="KV440977">
    <property type="protein sequence ID" value="OAD75328.1"/>
    <property type="molecule type" value="Genomic_DNA"/>
</dbReference>
<comment type="subcellular location">
    <subcellularLocation>
        <location evidence="1">Nucleus</location>
    </subcellularLocation>
</comment>
<dbReference type="STRING" id="763407.A0A162NLI0"/>
<dbReference type="Proteomes" id="UP000077315">
    <property type="component" value="Unassembled WGS sequence"/>
</dbReference>
<evidence type="ECO:0000256" key="3">
    <source>
        <dbReference type="ARBA" id="ARBA00023125"/>
    </source>
</evidence>
<reference evidence="9" key="1">
    <citation type="submission" date="2015-06" db="EMBL/GenBank/DDBJ databases">
        <title>Expansion of signal transduction pathways in fungi by whole-genome duplication.</title>
        <authorList>
            <consortium name="DOE Joint Genome Institute"/>
            <person name="Corrochano L.M."/>
            <person name="Kuo A."/>
            <person name="Marcet-Houben M."/>
            <person name="Polaino S."/>
            <person name="Salamov A."/>
            <person name="Villalobos J.M."/>
            <person name="Alvarez M.I."/>
            <person name="Avalos J."/>
            <person name="Benito E.P."/>
            <person name="Benoit I."/>
            <person name="Burger G."/>
            <person name="Camino L.P."/>
            <person name="Canovas D."/>
            <person name="Cerda-Olmedo E."/>
            <person name="Cheng J.-F."/>
            <person name="Dominguez A."/>
            <person name="Elias M."/>
            <person name="Eslava A.P."/>
            <person name="Glaser F."/>
            <person name="Grimwood J."/>
            <person name="Gutierrez G."/>
            <person name="Heitman J."/>
            <person name="Henrissat B."/>
            <person name="Iturriaga E.A."/>
            <person name="Lang B.F."/>
            <person name="Lavin J.L."/>
            <person name="Lee S."/>
            <person name="Li W."/>
            <person name="Lindquist E."/>
            <person name="Lopez-Garcia S."/>
            <person name="Luque E.M."/>
            <person name="Marcos A.T."/>
            <person name="Martin J."/>
            <person name="McCluskey K."/>
            <person name="Medina H.R."/>
            <person name="Miralles-Duran A."/>
            <person name="Miyazaki A."/>
            <person name="Munoz-Torres E."/>
            <person name="Oguiza J.A."/>
            <person name="Ohm R."/>
            <person name="Olmedo M."/>
            <person name="Orejas M."/>
            <person name="Ortiz-Castellanos L."/>
            <person name="Pisabarro A.G."/>
            <person name="Rodriguez-Romero J."/>
            <person name="Ruiz-Herrera J."/>
            <person name="Ruiz-Vazquez R."/>
            <person name="Sanz C."/>
            <person name="Schackwitz W."/>
            <person name="Schmutz J."/>
            <person name="Shahriari M."/>
            <person name="Shelest E."/>
            <person name="Silva-Franco F."/>
            <person name="Soanes D."/>
            <person name="Syed K."/>
            <person name="Tagua V.G."/>
            <person name="Talbot N.J."/>
            <person name="Thon M."/>
            <person name="De vries R.P."/>
            <person name="Wiebenga A."/>
            <person name="Yadav J.S."/>
            <person name="Braun E.L."/>
            <person name="Baker S."/>
            <person name="Garre V."/>
            <person name="Horwitz B."/>
            <person name="Torres-Martinez S."/>
            <person name="Idnurm A."/>
            <person name="Herrera-Estrella A."/>
            <person name="Gabaldon T."/>
            <person name="Grigoriev I.V."/>
        </authorList>
    </citation>
    <scope>NUCLEOTIDE SEQUENCE [LARGE SCALE GENOMIC DNA]</scope>
    <source>
        <strain evidence="9">NRRL 1555(-)</strain>
    </source>
</reference>
<feature type="compositionally biased region" description="Acidic residues" evidence="6">
    <location>
        <begin position="176"/>
        <end position="186"/>
    </location>
</feature>
<evidence type="ECO:0000256" key="2">
    <source>
        <dbReference type="ARBA" id="ARBA00023015"/>
    </source>
</evidence>